<organism evidence="2 3">
    <name type="scientific">Platysternon megacephalum</name>
    <name type="common">big-headed turtle</name>
    <dbReference type="NCBI Taxonomy" id="55544"/>
    <lineage>
        <taxon>Eukaryota</taxon>
        <taxon>Metazoa</taxon>
        <taxon>Chordata</taxon>
        <taxon>Craniata</taxon>
        <taxon>Vertebrata</taxon>
        <taxon>Euteleostomi</taxon>
        <taxon>Archelosauria</taxon>
        <taxon>Testudinata</taxon>
        <taxon>Testudines</taxon>
        <taxon>Cryptodira</taxon>
        <taxon>Durocryptodira</taxon>
        <taxon>Testudinoidea</taxon>
        <taxon>Platysternidae</taxon>
        <taxon>Platysternon</taxon>
    </lineage>
</organism>
<evidence type="ECO:0000256" key="1">
    <source>
        <dbReference type="SAM" id="MobiDB-lite"/>
    </source>
</evidence>
<feature type="region of interest" description="Disordered" evidence="1">
    <location>
        <begin position="79"/>
        <end position="111"/>
    </location>
</feature>
<protein>
    <submittedName>
        <fullName evidence="2">HD domain-containing protein 2</fullName>
    </submittedName>
</protein>
<sequence length="255" mass="26824">MECSGMAQPWLRNRLHKAGLASRPLAAQGSRETLRVTKEGASCLPPAGRQPKEQPVPLLPGEGEISLMLCPSLPALPHPHRSAWAPQTHRHQPHTRPLPAGQGSLLPADAPCSEWPPGRWASAGEPHVLLTQPPGQALPCRPPHNLIQARWVFPPHSPPYLSASPSCTWAGLCPEGEAGRWSVSPGLGGGGYIAGCSVFTWETAAQNNPPCAGRVVPSGPALTSCSPPAGPGTQAHPSGDRGPWAPHRQSLPQRG</sequence>
<accession>A0A4D9DVS1</accession>
<keyword evidence="3" id="KW-1185">Reference proteome</keyword>
<evidence type="ECO:0000313" key="3">
    <source>
        <dbReference type="Proteomes" id="UP000297703"/>
    </source>
</evidence>
<dbReference type="Proteomes" id="UP000297703">
    <property type="component" value="Unassembled WGS sequence"/>
</dbReference>
<reference evidence="2 3" key="2">
    <citation type="submission" date="2019-04" db="EMBL/GenBank/DDBJ databases">
        <title>The genome sequence of big-headed turtle.</title>
        <authorList>
            <person name="Gong S."/>
        </authorList>
    </citation>
    <scope>NUCLEOTIDE SEQUENCE [LARGE SCALE GENOMIC DNA]</scope>
    <source>
        <strain evidence="2">DO16091913</strain>
        <tissue evidence="2">Muscle</tissue>
    </source>
</reference>
<feature type="region of interest" description="Disordered" evidence="1">
    <location>
        <begin position="216"/>
        <end position="255"/>
    </location>
</feature>
<comment type="caution">
    <text evidence="2">The sequence shown here is derived from an EMBL/GenBank/DDBJ whole genome shotgun (WGS) entry which is preliminary data.</text>
</comment>
<name>A0A4D9DVS1_9SAUR</name>
<dbReference type="EMBL" id="QXTE01000252">
    <property type="protein sequence ID" value="TFK00865.1"/>
    <property type="molecule type" value="Genomic_DNA"/>
</dbReference>
<proteinExistence type="predicted"/>
<reference evidence="2 3" key="1">
    <citation type="submission" date="2019-04" db="EMBL/GenBank/DDBJ databases">
        <title>Draft genome of the big-headed turtle Platysternon megacephalum.</title>
        <authorList>
            <person name="Gong S."/>
        </authorList>
    </citation>
    <scope>NUCLEOTIDE SEQUENCE [LARGE SCALE GENOMIC DNA]</scope>
    <source>
        <strain evidence="2">DO16091913</strain>
        <tissue evidence="2">Muscle</tissue>
    </source>
</reference>
<evidence type="ECO:0000313" key="2">
    <source>
        <dbReference type="EMBL" id="TFK00865.1"/>
    </source>
</evidence>
<gene>
    <name evidence="2" type="ORF">DR999_PMT16931</name>
</gene>
<dbReference type="AlphaFoldDB" id="A0A4D9DVS1"/>